<proteinExistence type="predicted"/>
<sequence length="165" mass="18956">MSRNYKKEYETYHSKPEQKIRRAARNAARAKFKDADPNKDVHHKDNNPLNNDKNNLSLVTQHYNRREPRLREEAKDVKKLLSKVKGLSKQQAVLLSQLPLPVLTAIVTQLSHLTMGEEVNEKSGHTSAELPPKGFSHPDAKKLTSLMSHYFKTKNPRLKIALLRD</sequence>
<feature type="compositionally biased region" description="Basic and acidic residues" evidence="1">
    <location>
        <begin position="1"/>
        <end position="20"/>
    </location>
</feature>
<feature type="compositionally biased region" description="Basic residues" evidence="1">
    <location>
        <begin position="21"/>
        <end position="30"/>
    </location>
</feature>
<evidence type="ECO:0000313" key="2">
    <source>
        <dbReference type="EMBL" id="SVC02609.1"/>
    </source>
</evidence>
<dbReference type="Gene3D" id="3.90.75.20">
    <property type="match status" value="1"/>
</dbReference>
<accession>A0A382ITK6</accession>
<dbReference type="EMBL" id="UINC01069325">
    <property type="protein sequence ID" value="SVC02609.1"/>
    <property type="molecule type" value="Genomic_DNA"/>
</dbReference>
<feature type="compositionally biased region" description="Low complexity" evidence="1">
    <location>
        <begin position="47"/>
        <end position="56"/>
    </location>
</feature>
<reference evidence="2" key="1">
    <citation type="submission" date="2018-05" db="EMBL/GenBank/DDBJ databases">
        <authorList>
            <person name="Lanie J.A."/>
            <person name="Ng W.-L."/>
            <person name="Kazmierczak K.M."/>
            <person name="Andrzejewski T.M."/>
            <person name="Davidsen T.M."/>
            <person name="Wayne K.J."/>
            <person name="Tettelin H."/>
            <person name="Glass J.I."/>
            <person name="Rusch D."/>
            <person name="Podicherti R."/>
            <person name="Tsui H.-C.T."/>
            <person name="Winkler M.E."/>
        </authorList>
    </citation>
    <scope>NUCLEOTIDE SEQUENCE</scope>
</reference>
<name>A0A382ITK6_9ZZZZ</name>
<feature type="non-terminal residue" evidence="2">
    <location>
        <position position="165"/>
    </location>
</feature>
<evidence type="ECO:0000256" key="1">
    <source>
        <dbReference type="SAM" id="MobiDB-lite"/>
    </source>
</evidence>
<dbReference type="SUPFAM" id="SSF54060">
    <property type="entry name" value="His-Me finger endonucleases"/>
    <property type="match status" value="1"/>
</dbReference>
<dbReference type="InterPro" id="IPR044925">
    <property type="entry name" value="His-Me_finger_sf"/>
</dbReference>
<feature type="region of interest" description="Disordered" evidence="1">
    <location>
        <begin position="1"/>
        <end position="56"/>
    </location>
</feature>
<gene>
    <name evidence="2" type="ORF">METZ01_LOCUS255463</name>
</gene>
<dbReference type="AlphaFoldDB" id="A0A382ITK6"/>
<feature type="compositionally biased region" description="Basic and acidic residues" evidence="1">
    <location>
        <begin position="31"/>
        <end position="46"/>
    </location>
</feature>
<protein>
    <submittedName>
        <fullName evidence="2">Uncharacterized protein</fullName>
    </submittedName>
</protein>
<organism evidence="2">
    <name type="scientific">marine metagenome</name>
    <dbReference type="NCBI Taxonomy" id="408172"/>
    <lineage>
        <taxon>unclassified sequences</taxon>
        <taxon>metagenomes</taxon>
        <taxon>ecological metagenomes</taxon>
    </lineage>
</organism>